<organism evidence="20 21">
    <name type="scientific">Microbacterium saperdae</name>
    <dbReference type="NCBI Taxonomy" id="69368"/>
    <lineage>
        <taxon>Bacteria</taxon>
        <taxon>Bacillati</taxon>
        <taxon>Actinomycetota</taxon>
        <taxon>Actinomycetes</taxon>
        <taxon>Micrococcales</taxon>
        <taxon>Microbacteriaceae</taxon>
        <taxon>Microbacterium</taxon>
    </lineage>
</organism>
<dbReference type="Gene3D" id="1.20.1580.10">
    <property type="entry name" value="ABC transporter ATPase like domain"/>
    <property type="match status" value="4"/>
</dbReference>
<feature type="domain" description="ABC transporter" evidence="19">
    <location>
        <begin position="620"/>
        <end position="949"/>
    </location>
</feature>
<keyword evidence="9 18" id="KW-0862">Zinc</keyword>
<dbReference type="InterPro" id="IPR017871">
    <property type="entry name" value="ABC_transporter-like_CS"/>
</dbReference>
<keyword evidence="5 18" id="KW-0547">Nucleotide-binding</keyword>
<evidence type="ECO:0000256" key="4">
    <source>
        <dbReference type="ARBA" id="ARBA00022737"/>
    </source>
</evidence>
<feature type="binding site" evidence="18">
    <location>
        <begin position="653"/>
        <end position="660"/>
    </location>
    <ligand>
        <name>ATP</name>
        <dbReference type="ChEBI" id="CHEBI:30616"/>
    </ligand>
</feature>
<dbReference type="FunFam" id="1.20.1580.10:FF:000001">
    <property type="entry name" value="UvrABC system protein A"/>
    <property type="match status" value="2"/>
</dbReference>
<evidence type="ECO:0000256" key="8">
    <source>
        <dbReference type="ARBA" id="ARBA00022771"/>
    </source>
</evidence>
<accession>A0A543BLQ3</accession>
<keyword evidence="10 18" id="KW-0067">ATP-binding</keyword>
<dbReference type="GO" id="GO:0009380">
    <property type="term" value="C:excinuclease repair complex"/>
    <property type="evidence" value="ECO:0007669"/>
    <property type="project" value="InterPro"/>
</dbReference>
<dbReference type="PROSITE" id="PS00211">
    <property type="entry name" value="ABC_TRANSPORTER_1"/>
    <property type="match status" value="2"/>
</dbReference>
<keyword evidence="7 18" id="KW-0228">DNA excision</keyword>
<dbReference type="CDD" id="cd03270">
    <property type="entry name" value="ABC_UvrA_I"/>
    <property type="match status" value="1"/>
</dbReference>
<dbReference type="SUPFAM" id="SSF52540">
    <property type="entry name" value="P-loop containing nucleoside triphosphate hydrolases"/>
    <property type="match status" value="2"/>
</dbReference>
<dbReference type="EMBL" id="VFOX01000001">
    <property type="protein sequence ID" value="TQL85759.1"/>
    <property type="molecule type" value="Genomic_DNA"/>
</dbReference>
<evidence type="ECO:0000256" key="3">
    <source>
        <dbReference type="ARBA" id="ARBA00022723"/>
    </source>
</evidence>
<keyword evidence="11 18" id="KW-0267">Excision nuclease</keyword>
<evidence type="ECO:0000256" key="9">
    <source>
        <dbReference type="ARBA" id="ARBA00022833"/>
    </source>
</evidence>
<keyword evidence="21" id="KW-1185">Reference proteome</keyword>
<dbReference type="GO" id="GO:0016887">
    <property type="term" value="F:ATP hydrolysis activity"/>
    <property type="evidence" value="ECO:0007669"/>
    <property type="project" value="InterPro"/>
</dbReference>
<comment type="subunit">
    <text evidence="18">Forms a heterotetramer with UvrB during the search for lesions.</text>
</comment>
<gene>
    <name evidence="18" type="primary">uvrA</name>
    <name evidence="20" type="ORF">FB560_1390</name>
</gene>
<dbReference type="GO" id="GO:0006289">
    <property type="term" value="P:nucleotide-excision repair"/>
    <property type="evidence" value="ECO:0007669"/>
    <property type="project" value="UniProtKB-UniRule"/>
</dbReference>
<evidence type="ECO:0000256" key="10">
    <source>
        <dbReference type="ARBA" id="ARBA00022840"/>
    </source>
</evidence>
<dbReference type="InterPro" id="IPR027417">
    <property type="entry name" value="P-loop_NTPase"/>
</dbReference>
<dbReference type="InterPro" id="IPR004602">
    <property type="entry name" value="UvrA"/>
</dbReference>
<dbReference type="NCBIfam" id="NF001503">
    <property type="entry name" value="PRK00349.1"/>
    <property type="match status" value="1"/>
</dbReference>
<proteinExistence type="inferred from homology"/>
<reference evidence="20 21" key="1">
    <citation type="submission" date="2019-06" db="EMBL/GenBank/DDBJ databases">
        <title>Sequencing the genomes of 1000 actinobacteria strains.</title>
        <authorList>
            <person name="Klenk H.-P."/>
        </authorList>
    </citation>
    <scope>NUCLEOTIDE SEQUENCE [LARGE SCALE GENOMIC DNA]</scope>
    <source>
        <strain evidence="20 21">DSM 20169</strain>
    </source>
</reference>
<evidence type="ECO:0000256" key="7">
    <source>
        <dbReference type="ARBA" id="ARBA00022769"/>
    </source>
</evidence>
<protein>
    <recommendedName>
        <fullName evidence="16 18">UvrABC system protein A</fullName>
        <shortName evidence="18">UvrA protein</shortName>
    </recommendedName>
    <alternativeName>
        <fullName evidence="17 18">Excinuclease ABC subunit A</fullName>
    </alternativeName>
</protein>
<dbReference type="PANTHER" id="PTHR43152">
    <property type="entry name" value="UVRABC SYSTEM PROTEIN A"/>
    <property type="match status" value="1"/>
</dbReference>
<dbReference type="FunFam" id="1.20.1580.10:FF:000002">
    <property type="entry name" value="UvrABC system protein A"/>
    <property type="match status" value="1"/>
</dbReference>
<evidence type="ECO:0000256" key="6">
    <source>
        <dbReference type="ARBA" id="ARBA00022763"/>
    </source>
</evidence>
<evidence type="ECO:0000256" key="18">
    <source>
        <dbReference type="HAMAP-Rule" id="MF_00205"/>
    </source>
</evidence>
<dbReference type="GO" id="GO:0009432">
    <property type="term" value="P:SOS response"/>
    <property type="evidence" value="ECO:0007669"/>
    <property type="project" value="UniProtKB-UniRule"/>
</dbReference>
<evidence type="ECO:0000256" key="16">
    <source>
        <dbReference type="ARBA" id="ARBA00039316"/>
    </source>
</evidence>
<comment type="similarity">
    <text evidence="15 18">Belongs to the ABC transporter superfamily. UvrA family.</text>
</comment>
<keyword evidence="3 18" id="KW-0479">Metal-binding</keyword>
<evidence type="ECO:0000256" key="15">
    <source>
        <dbReference type="ARBA" id="ARBA00038000"/>
    </source>
</evidence>
<dbReference type="GO" id="GO:0005737">
    <property type="term" value="C:cytoplasm"/>
    <property type="evidence" value="ECO:0007669"/>
    <property type="project" value="UniProtKB-SubCell"/>
</dbReference>
<sequence>MPIVPVVSPGKLSVRGARVHNLKNVDIDIPRDSLVVFTGLSGSGKSSLAFDTIFAEGQRRYVESLSAYARQFLGQVDRPDVDFIEGLSPAVSIDQKSTNRNPRSTVGTITEIYDYMRLLWARIGIPHCPECGERIQRQTVQQIADQLMELPERTRYQIVAPIVSQKKGEFVDLFRELGAKGYSRAIVDGDLVQLAEPPTLKKSYKHDIAVVVDRLVAADDILGRVTDSVETAIGLAGGVVQVNFVDEEGDAAWQSFSEKLACPNGHALTLTEIEPRTFSFNAPFGACPACSGLGTRMSVDVDLMLGDEDLSIREGVIIPWTTQGKGLFQYYDRLLEGLSRDLDFSLDTPWRELHSDVQDAVLRGENYKVTVKWKNRYGREMRYASGFEGVVPYIERQYLQAESDNQRNRWGEYLREVPCPVCDGNRLKPEVLAVQVHGHSIAEVSHLSLADARAFMETLVLTDRESQIAAQVLREIRLRLDFLLQVGLSYLNLSRSAGSLSGGEAQRIRLATQIGSGLTGVLYVLDEPSIGLHQRDNRRLIETLLALRDLGNTLIVVEHDEETIEAADWVVDIGPGAGVNGGEVVHSGPYAALLDDSASMTGEYLSGRREIPMPEKRRKIDKKRLLSVVGARANNLQNVTADFPLGVLTAVTGVSGSGKSSLVNDILYQVLASRLNGARTVPGKHTRVTGLDNLDKVVHVDQAPIGRTPRSNPATYTGVFDRIRSLFSETPEAKVRGYQPGRFSFNVKGGRCEACSGDGTIKIEMNFLPDVYVDCEVCHGKRYNRDTLAVHYKGKNIAEVLEMPIEEAADFFEPIQAIHRYMKTLVDVGLGYVRLGQSATTLSGGEAQRVKLATELQRRSNGRSIYVLDEPTTGLHFEDVRKLLEVLNGLVDKGNTVIVIEHNLDVIKSADWVIDLGPEGGSGGGQIIATGTPEQIARAEGSHTGQFLAEILGEGRSARKAS</sequence>
<dbReference type="Pfam" id="PF17760">
    <property type="entry name" value="UvrA_inter"/>
    <property type="match status" value="1"/>
</dbReference>
<dbReference type="InterPro" id="IPR003439">
    <property type="entry name" value="ABC_transporter-like_ATP-bd"/>
</dbReference>
<dbReference type="NCBIfam" id="TIGR00630">
    <property type="entry name" value="uvra"/>
    <property type="match status" value="1"/>
</dbReference>
<dbReference type="PANTHER" id="PTHR43152:SF3">
    <property type="entry name" value="UVRABC SYSTEM PROTEIN A"/>
    <property type="match status" value="1"/>
</dbReference>
<dbReference type="AlphaFoldDB" id="A0A543BLQ3"/>
<comment type="function">
    <text evidence="18">The UvrABC repair system catalyzes the recognition and processing of DNA lesions. UvrA is an ATPase and a DNA-binding protein. A damage recognition complex composed of 2 UvrA and 2 UvrB subunits scans DNA for abnormalities. When the presence of a lesion has been verified by UvrB, the UvrA molecules dissociate.</text>
</comment>
<evidence type="ECO:0000256" key="13">
    <source>
        <dbReference type="ARBA" id="ARBA00023204"/>
    </source>
</evidence>
<keyword evidence="6 18" id="KW-0227">DNA damage</keyword>
<evidence type="ECO:0000256" key="1">
    <source>
        <dbReference type="ARBA" id="ARBA00004496"/>
    </source>
</evidence>
<feature type="zinc finger region" description="C4-type" evidence="18">
    <location>
        <begin position="752"/>
        <end position="778"/>
    </location>
</feature>
<dbReference type="CDD" id="cd03271">
    <property type="entry name" value="ABC_UvrA_II"/>
    <property type="match status" value="1"/>
</dbReference>
<comment type="caution">
    <text evidence="20">The sequence shown here is derived from an EMBL/GenBank/DDBJ whole genome shotgun (WGS) entry which is preliminary data.</text>
</comment>
<dbReference type="GO" id="GO:0009381">
    <property type="term" value="F:excinuclease ABC activity"/>
    <property type="evidence" value="ECO:0007669"/>
    <property type="project" value="UniProtKB-UniRule"/>
</dbReference>
<dbReference type="Proteomes" id="UP000317209">
    <property type="component" value="Unassembled WGS sequence"/>
</dbReference>
<keyword evidence="14 18" id="KW-0742">SOS response</keyword>
<evidence type="ECO:0000256" key="11">
    <source>
        <dbReference type="ARBA" id="ARBA00022881"/>
    </source>
</evidence>
<evidence type="ECO:0000256" key="2">
    <source>
        <dbReference type="ARBA" id="ARBA00022490"/>
    </source>
</evidence>
<comment type="caution">
    <text evidence="18">Lacks conserved residue(s) required for the propagation of feature annotation.</text>
</comment>
<dbReference type="Gene3D" id="3.30.190.20">
    <property type="match status" value="1"/>
</dbReference>
<evidence type="ECO:0000256" key="5">
    <source>
        <dbReference type="ARBA" id="ARBA00022741"/>
    </source>
</evidence>
<evidence type="ECO:0000256" key="17">
    <source>
        <dbReference type="ARBA" id="ARBA00042156"/>
    </source>
</evidence>
<dbReference type="GO" id="GO:0005524">
    <property type="term" value="F:ATP binding"/>
    <property type="evidence" value="ECO:0007669"/>
    <property type="project" value="UniProtKB-UniRule"/>
</dbReference>
<dbReference type="Gene3D" id="1.10.8.280">
    <property type="entry name" value="ABC transporter ATPase domain-like"/>
    <property type="match status" value="1"/>
</dbReference>
<feature type="binding site" evidence="18">
    <location>
        <begin position="39"/>
        <end position="46"/>
    </location>
    <ligand>
        <name>ATP</name>
        <dbReference type="ChEBI" id="CHEBI:30616"/>
    </ligand>
</feature>
<evidence type="ECO:0000259" key="19">
    <source>
        <dbReference type="PROSITE" id="PS50893"/>
    </source>
</evidence>
<dbReference type="GO" id="GO:0008270">
    <property type="term" value="F:zinc ion binding"/>
    <property type="evidence" value="ECO:0007669"/>
    <property type="project" value="UniProtKB-UniRule"/>
</dbReference>
<evidence type="ECO:0000313" key="21">
    <source>
        <dbReference type="Proteomes" id="UP000317209"/>
    </source>
</evidence>
<dbReference type="Pfam" id="PF17755">
    <property type="entry name" value="UvrA_DNA-bind"/>
    <property type="match status" value="1"/>
</dbReference>
<keyword evidence="8 18" id="KW-0863">Zinc-finger</keyword>
<dbReference type="OrthoDB" id="9809851at2"/>
<dbReference type="PROSITE" id="PS50893">
    <property type="entry name" value="ABC_TRANSPORTER_2"/>
    <property type="match status" value="1"/>
</dbReference>
<dbReference type="InterPro" id="IPR041552">
    <property type="entry name" value="UvrA_DNA-bd"/>
</dbReference>
<dbReference type="InterPro" id="IPR041102">
    <property type="entry name" value="UvrA_inter"/>
</dbReference>
<keyword evidence="2 18" id="KW-0963">Cytoplasm</keyword>
<name>A0A543BLQ3_9MICO</name>
<keyword evidence="12 18" id="KW-0238">DNA-binding</keyword>
<keyword evidence="4 18" id="KW-0677">Repeat</keyword>
<dbReference type="Gene3D" id="3.40.50.300">
    <property type="entry name" value="P-loop containing nucleotide triphosphate hydrolases"/>
    <property type="match status" value="3"/>
</dbReference>
<dbReference type="GO" id="GO:0003677">
    <property type="term" value="F:DNA binding"/>
    <property type="evidence" value="ECO:0007669"/>
    <property type="project" value="UniProtKB-UniRule"/>
</dbReference>
<comment type="subcellular location">
    <subcellularLocation>
        <location evidence="1 18">Cytoplasm</location>
    </subcellularLocation>
</comment>
<evidence type="ECO:0000256" key="14">
    <source>
        <dbReference type="ARBA" id="ARBA00023236"/>
    </source>
</evidence>
<keyword evidence="13 18" id="KW-0234">DNA repair</keyword>
<dbReference type="HAMAP" id="MF_00205">
    <property type="entry name" value="UvrA"/>
    <property type="match status" value="1"/>
</dbReference>
<evidence type="ECO:0000313" key="20">
    <source>
        <dbReference type="EMBL" id="TQL85759.1"/>
    </source>
</evidence>
<evidence type="ECO:0000256" key="12">
    <source>
        <dbReference type="ARBA" id="ARBA00023125"/>
    </source>
</evidence>
<dbReference type="RefSeq" id="WP_141871683.1">
    <property type="nucleotide sequence ID" value="NZ_VFOX01000001.1"/>
</dbReference>